<sequence length="368" mass="42005">MAKRKPTLSSKEMETALGYDGRSLTHTSDTSPRFYSDLTPVADHLDERLKREYEEYAMRKHSQQEGSFMAANHLQLDGTRTITNGQHTITLIQRNYIGIYRFTVDVHYGFGFHLPLLFTGEEACRTVSLAKLQLDQTRAVTQGFFKLPPEIRDHIYTLAIPNGTWNIQEADSFDRSTFVGSIGDLSGYYYPLSKVLGILHVNRKMRQEALPLAIRATTFSLDDMDDIFMLLIAIGETGRDNIESLHFPWESRSDMESKWEEDPAADDHVVALPKLHAMTCVQLLKQCKRLRFLRLYFGSDLVGNMAPEAFKSDPGIQELCAVRIEQVEVWSLGHKSLKNNPLADWLRDEMQRSGARMGSMEREPRHGS</sequence>
<protein>
    <submittedName>
        <fullName evidence="1">Uncharacterized protein</fullName>
    </submittedName>
</protein>
<reference evidence="1" key="1">
    <citation type="journal article" date="2020" name="Stud. Mycol.">
        <title>101 Dothideomycetes genomes: a test case for predicting lifestyles and emergence of pathogens.</title>
        <authorList>
            <person name="Haridas S."/>
            <person name="Albert R."/>
            <person name="Binder M."/>
            <person name="Bloem J."/>
            <person name="Labutti K."/>
            <person name="Salamov A."/>
            <person name="Andreopoulos B."/>
            <person name="Baker S."/>
            <person name="Barry K."/>
            <person name="Bills G."/>
            <person name="Bluhm B."/>
            <person name="Cannon C."/>
            <person name="Castanera R."/>
            <person name="Culley D."/>
            <person name="Daum C."/>
            <person name="Ezra D."/>
            <person name="Gonzalez J."/>
            <person name="Henrissat B."/>
            <person name="Kuo A."/>
            <person name="Liang C."/>
            <person name="Lipzen A."/>
            <person name="Lutzoni F."/>
            <person name="Magnuson J."/>
            <person name="Mondo S."/>
            <person name="Nolan M."/>
            <person name="Ohm R."/>
            <person name="Pangilinan J."/>
            <person name="Park H.-J."/>
            <person name="Ramirez L."/>
            <person name="Alfaro M."/>
            <person name="Sun H."/>
            <person name="Tritt A."/>
            <person name="Yoshinaga Y."/>
            <person name="Zwiers L.-H."/>
            <person name="Turgeon B."/>
            <person name="Goodwin S."/>
            <person name="Spatafora J."/>
            <person name="Crous P."/>
            <person name="Grigoriev I."/>
        </authorList>
    </citation>
    <scope>NUCLEOTIDE SEQUENCE</scope>
    <source>
        <strain evidence="1">CBS 627.86</strain>
    </source>
</reference>
<name>A0A6A5Z2L5_9PLEO</name>
<evidence type="ECO:0000313" key="2">
    <source>
        <dbReference type="Proteomes" id="UP000799770"/>
    </source>
</evidence>
<dbReference type="PANTHER" id="PTHR42085">
    <property type="entry name" value="F-BOX DOMAIN-CONTAINING PROTEIN"/>
    <property type="match status" value="1"/>
</dbReference>
<organism evidence="1 2">
    <name type="scientific">Lophiotrema nucula</name>
    <dbReference type="NCBI Taxonomy" id="690887"/>
    <lineage>
        <taxon>Eukaryota</taxon>
        <taxon>Fungi</taxon>
        <taxon>Dikarya</taxon>
        <taxon>Ascomycota</taxon>
        <taxon>Pezizomycotina</taxon>
        <taxon>Dothideomycetes</taxon>
        <taxon>Pleosporomycetidae</taxon>
        <taxon>Pleosporales</taxon>
        <taxon>Lophiotremataceae</taxon>
        <taxon>Lophiotrema</taxon>
    </lineage>
</organism>
<dbReference type="OrthoDB" id="5413827at2759"/>
<dbReference type="AlphaFoldDB" id="A0A6A5Z2L5"/>
<dbReference type="PANTHER" id="PTHR42085:SF2">
    <property type="entry name" value="F-BOX DOMAIN-CONTAINING PROTEIN"/>
    <property type="match status" value="1"/>
</dbReference>
<accession>A0A6A5Z2L5</accession>
<proteinExistence type="predicted"/>
<evidence type="ECO:0000313" key="1">
    <source>
        <dbReference type="EMBL" id="KAF2113682.1"/>
    </source>
</evidence>
<dbReference type="EMBL" id="ML977327">
    <property type="protein sequence ID" value="KAF2113682.1"/>
    <property type="molecule type" value="Genomic_DNA"/>
</dbReference>
<keyword evidence="2" id="KW-1185">Reference proteome</keyword>
<dbReference type="Proteomes" id="UP000799770">
    <property type="component" value="Unassembled WGS sequence"/>
</dbReference>
<dbReference type="InterPro" id="IPR038883">
    <property type="entry name" value="AN11006-like"/>
</dbReference>
<gene>
    <name evidence="1" type="ORF">BDV96DRAFT_601162</name>
</gene>